<proteinExistence type="predicted"/>
<feature type="compositionally biased region" description="Low complexity" evidence="1">
    <location>
        <begin position="295"/>
        <end position="304"/>
    </location>
</feature>
<comment type="caution">
    <text evidence="2">The sequence shown here is derived from an EMBL/GenBank/DDBJ whole genome shotgun (WGS) entry which is preliminary data.</text>
</comment>
<protein>
    <submittedName>
        <fullName evidence="2">Uncharacterized protein</fullName>
    </submittedName>
</protein>
<evidence type="ECO:0000313" key="3">
    <source>
        <dbReference type="Proteomes" id="UP000242519"/>
    </source>
</evidence>
<name>A0A218Z1U9_9HELO</name>
<dbReference type="EMBL" id="MZNU01000261">
    <property type="protein sequence ID" value="OWP01712.1"/>
    <property type="molecule type" value="Genomic_DNA"/>
</dbReference>
<organism evidence="2 3">
    <name type="scientific">Diplocarpon coronariae</name>
    <dbReference type="NCBI Taxonomy" id="2795749"/>
    <lineage>
        <taxon>Eukaryota</taxon>
        <taxon>Fungi</taxon>
        <taxon>Dikarya</taxon>
        <taxon>Ascomycota</taxon>
        <taxon>Pezizomycotina</taxon>
        <taxon>Leotiomycetes</taxon>
        <taxon>Helotiales</taxon>
        <taxon>Drepanopezizaceae</taxon>
        <taxon>Diplocarpon</taxon>
    </lineage>
</organism>
<feature type="compositionally biased region" description="Low complexity" evidence="1">
    <location>
        <begin position="311"/>
        <end position="328"/>
    </location>
</feature>
<evidence type="ECO:0000313" key="2">
    <source>
        <dbReference type="EMBL" id="OWP01712.1"/>
    </source>
</evidence>
<dbReference type="InParanoid" id="A0A218Z1U9"/>
<dbReference type="AlphaFoldDB" id="A0A218Z1U9"/>
<dbReference type="Proteomes" id="UP000242519">
    <property type="component" value="Unassembled WGS sequence"/>
</dbReference>
<accession>A0A218Z1U9</accession>
<gene>
    <name evidence="2" type="ORF">B2J93_2425</name>
</gene>
<sequence>MEEAHDSKQAMLHPTAMQYADVAWNLKYLQCQSELIELLAGEALKRARTMHLSKRDEKRVINLKKSLQKNKVVATEELEAAQRAAIKAQIRYHESRIPQNLPPLEPQFHIDAVDNPQLLQLKKRYDVLREALHMSSTTISAEEWAAMNLCASGRRKLYADSQLVRDLNESRELPCNFSHGIGTPTEDFETEEAGCGFQSRNILFAGFPQLFAALSLGLDGFPTDGALNDTYQRILGIQIEGSLPLLDLKGRAEADATASEDVDMDGAESGEEAGGASRLFHQAEDGPASGINGHTAQQATAPAPARRRTQKAAIPPAAAAAAAAHPAPALTPNPYGRATPYAPTPQAKNPALNLKWHHVKGNPPPAVTAVAWDRAFRNAYAKRFNARGKNNILSRADNVSGLTRDEAISRLIREGVVRGGFADTNP</sequence>
<reference evidence="2 3" key="1">
    <citation type="submission" date="2017-04" db="EMBL/GenBank/DDBJ databases">
        <title>Draft genome sequence of Marssonina coronaria NL1: causal agent of apple blotch.</title>
        <authorList>
            <person name="Cheng Q."/>
        </authorList>
    </citation>
    <scope>NUCLEOTIDE SEQUENCE [LARGE SCALE GENOMIC DNA]</scope>
    <source>
        <strain evidence="2 3">NL1</strain>
    </source>
</reference>
<evidence type="ECO:0000256" key="1">
    <source>
        <dbReference type="SAM" id="MobiDB-lite"/>
    </source>
</evidence>
<dbReference type="OrthoDB" id="3563901at2759"/>
<keyword evidence="3" id="KW-1185">Reference proteome</keyword>
<feature type="region of interest" description="Disordered" evidence="1">
    <location>
        <begin position="282"/>
        <end position="346"/>
    </location>
</feature>